<dbReference type="InterPro" id="IPR035979">
    <property type="entry name" value="RBD_domain_sf"/>
</dbReference>
<dbReference type="SUPFAM" id="SSF54928">
    <property type="entry name" value="RNA-binding domain, RBD"/>
    <property type="match status" value="1"/>
</dbReference>
<feature type="region of interest" description="Disordered" evidence="3">
    <location>
        <begin position="159"/>
        <end position="230"/>
    </location>
</feature>
<evidence type="ECO:0000313" key="6">
    <source>
        <dbReference type="Proteomes" id="UP000769528"/>
    </source>
</evidence>
<feature type="compositionally biased region" description="Basic and acidic residues" evidence="3">
    <location>
        <begin position="59"/>
        <end position="69"/>
    </location>
</feature>
<dbReference type="EMBL" id="JAEUBF010001309">
    <property type="protein sequence ID" value="KAH3670256.1"/>
    <property type="molecule type" value="Genomic_DNA"/>
</dbReference>
<dbReference type="InterPro" id="IPR051229">
    <property type="entry name" value="ALYREF_mRNA_export"/>
</dbReference>
<organism evidence="5 6">
    <name type="scientific">Wickerhamomyces mucosus</name>
    <dbReference type="NCBI Taxonomy" id="1378264"/>
    <lineage>
        <taxon>Eukaryota</taxon>
        <taxon>Fungi</taxon>
        <taxon>Dikarya</taxon>
        <taxon>Ascomycota</taxon>
        <taxon>Saccharomycotina</taxon>
        <taxon>Saccharomycetes</taxon>
        <taxon>Phaffomycetales</taxon>
        <taxon>Wickerhamomycetaceae</taxon>
        <taxon>Wickerhamomyces</taxon>
    </lineage>
</organism>
<dbReference type="PANTHER" id="PTHR19965:SF82">
    <property type="entry name" value="THO COMPLEX SUBUNIT 4"/>
    <property type="match status" value="1"/>
</dbReference>
<dbReference type="OrthoDB" id="3978143at2759"/>
<gene>
    <name evidence="5" type="ORF">WICMUC_004909</name>
</gene>
<dbReference type="Pfam" id="PF00076">
    <property type="entry name" value="RRM_1"/>
    <property type="match status" value="1"/>
</dbReference>
<dbReference type="PROSITE" id="PS50102">
    <property type="entry name" value="RRM"/>
    <property type="match status" value="1"/>
</dbReference>
<evidence type="ECO:0000256" key="1">
    <source>
        <dbReference type="ARBA" id="ARBA00022884"/>
    </source>
</evidence>
<evidence type="ECO:0000259" key="4">
    <source>
        <dbReference type="PROSITE" id="PS50102"/>
    </source>
</evidence>
<dbReference type="PANTHER" id="PTHR19965">
    <property type="entry name" value="RNA AND EXPORT FACTOR BINDING PROTEIN"/>
    <property type="match status" value="1"/>
</dbReference>
<evidence type="ECO:0000256" key="2">
    <source>
        <dbReference type="PROSITE-ProRule" id="PRU00176"/>
    </source>
</evidence>
<reference evidence="5" key="1">
    <citation type="journal article" date="2021" name="Open Biol.">
        <title>Shared evolutionary footprints suggest mitochondrial oxidative damage underlies multiple complex I losses in fungi.</title>
        <authorList>
            <person name="Schikora-Tamarit M.A."/>
            <person name="Marcet-Houben M."/>
            <person name="Nosek J."/>
            <person name="Gabaldon T."/>
        </authorList>
    </citation>
    <scope>NUCLEOTIDE SEQUENCE</scope>
    <source>
        <strain evidence="5">CBS6341</strain>
    </source>
</reference>
<dbReference type="Proteomes" id="UP000769528">
    <property type="component" value="Unassembled WGS sequence"/>
</dbReference>
<feature type="compositionally biased region" description="Polar residues" evidence="3">
    <location>
        <begin position="172"/>
        <end position="182"/>
    </location>
</feature>
<dbReference type="Gene3D" id="3.30.70.330">
    <property type="match status" value="1"/>
</dbReference>
<dbReference type="GO" id="GO:0003729">
    <property type="term" value="F:mRNA binding"/>
    <property type="evidence" value="ECO:0007669"/>
    <property type="project" value="TreeGrafter"/>
</dbReference>
<evidence type="ECO:0000313" key="5">
    <source>
        <dbReference type="EMBL" id="KAH3670256.1"/>
    </source>
</evidence>
<dbReference type="InterPro" id="IPR000504">
    <property type="entry name" value="RRM_dom"/>
</dbReference>
<proteinExistence type="predicted"/>
<name>A0A9P8PEA5_9ASCO</name>
<comment type="caution">
    <text evidence="5">The sequence shown here is derived from an EMBL/GenBank/DDBJ whole genome shotgun (WGS) entry which is preliminary data.</text>
</comment>
<feature type="domain" description="RRM" evidence="4">
    <location>
        <begin position="81"/>
        <end position="158"/>
    </location>
</feature>
<accession>A0A9P8PEA5</accession>
<feature type="region of interest" description="Disordered" evidence="3">
    <location>
        <begin position="1"/>
        <end position="69"/>
    </location>
</feature>
<dbReference type="GO" id="GO:0005634">
    <property type="term" value="C:nucleus"/>
    <property type="evidence" value="ECO:0007669"/>
    <property type="project" value="TreeGrafter"/>
</dbReference>
<feature type="compositionally biased region" description="Basic and acidic residues" evidence="3">
    <location>
        <begin position="35"/>
        <end position="52"/>
    </location>
</feature>
<keyword evidence="1 2" id="KW-0694">RNA-binding</keyword>
<protein>
    <recommendedName>
        <fullName evidence="4">RRM domain-containing protein</fullName>
    </recommendedName>
</protein>
<reference evidence="5" key="2">
    <citation type="submission" date="2021-01" db="EMBL/GenBank/DDBJ databases">
        <authorList>
            <person name="Schikora-Tamarit M.A."/>
        </authorList>
    </citation>
    <scope>NUCLEOTIDE SEQUENCE</scope>
    <source>
        <strain evidence="5">CBS6341</strain>
    </source>
</reference>
<keyword evidence="6" id="KW-1185">Reference proteome</keyword>
<dbReference type="SMART" id="SM00360">
    <property type="entry name" value="RRM"/>
    <property type="match status" value="1"/>
</dbReference>
<dbReference type="AlphaFoldDB" id="A0A9P8PEA5"/>
<dbReference type="InterPro" id="IPR012677">
    <property type="entry name" value="Nucleotide-bd_a/b_plait_sf"/>
</dbReference>
<evidence type="ECO:0000256" key="3">
    <source>
        <dbReference type="SAM" id="MobiDB-lite"/>
    </source>
</evidence>
<sequence length="230" mass="26859">MSSNILEKSLDEIIGESTESKRRFSRPSSARYSRPSRDYRPRSYDHGRRDNNKYSSQRDNYRDRYEAPRRTKLQRLSDGKSYIKITNLHPEITKDDLEKLLETIGPVAFVEFDLSPSGRHSGIVHAGFRDESLNIHAVEKFDGRKAANQIIDVEEIKPLTISSRPRHDTYAPRNSTSRSSRPIQRDNRPRKHERKPRTNVDDLDRELEEYMKTSSSKNDDDDNRPFPIAQ</sequence>